<dbReference type="AlphaFoldDB" id="A0A8T2QUB4"/>
<gene>
    <name evidence="1" type="ORF">KP509_32G058500</name>
</gene>
<dbReference type="EMBL" id="CM035437">
    <property type="protein sequence ID" value="KAH7287497.1"/>
    <property type="molecule type" value="Genomic_DNA"/>
</dbReference>
<accession>A0A8T2QUB4</accession>
<evidence type="ECO:0000313" key="1">
    <source>
        <dbReference type="EMBL" id="KAH7287497.1"/>
    </source>
</evidence>
<keyword evidence="2" id="KW-1185">Reference proteome</keyword>
<comment type="caution">
    <text evidence="1">The sequence shown here is derived from an EMBL/GenBank/DDBJ whole genome shotgun (WGS) entry which is preliminary data.</text>
</comment>
<protein>
    <submittedName>
        <fullName evidence="1">Uncharacterized protein</fullName>
    </submittedName>
</protein>
<reference evidence="1" key="1">
    <citation type="submission" date="2021-08" db="EMBL/GenBank/DDBJ databases">
        <title>WGS assembly of Ceratopteris richardii.</title>
        <authorList>
            <person name="Marchant D.B."/>
            <person name="Chen G."/>
            <person name="Jenkins J."/>
            <person name="Shu S."/>
            <person name="Leebens-Mack J."/>
            <person name="Grimwood J."/>
            <person name="Schmutz J."/>
            <person name="Soltis P."/>
            <person name="Soltis D."/>
            <person name="Chen Z.-H."/>
        </authorList>
    </citation>
    <scope>NUCLEOTIDE SEQUENCE</scope>
    <source>
        <strain evidence="1">Whitten #5841</strain>
        <tissue evidence="1">Leaf</tissue>
    </source>
</reference>
<evidence type="ECO:0000313" key="2">
    <source>
        <dbReference type="Proteomes" id="UP000825935"/>
    </source>
</evidence>
<dbReference type="Proteomes" id="UP000825935">
    <property type="component" value="Chromosome 32"/>
</dbReference>
<proteinExistence type="predicted"/>
<sequence length="141" mass="16500">MQPWRFFCLSPPTCVFIHTDRLCSHGNSSVSLRDTIGFITSHGNSSVSLRDTIGFITMTIFSPCRSCNKIKRGRARREQIYHEWNLDMAFRRRLRNGFHERTLRELVITKENIASFSVVYYFLKLSASSLFTHKGRRAFFL</sequence>
<name>A0A8T2QUB4_CERRI</name>
<organism evidence="1 2">
    <name type="scientific">Ceratopteris richardii</name>
    <name type="common">Triangle waterfern</name>
    <dbReference type="NCBI Taxonomy" id="49495"/>
    <lineage>
        <taxon>Eukaryota</taxon>
        <taxon>Viridiplantae</taxon>
        <taxon>Streptophyta</taxon>
        <taxon>Embryophyta</taxon>
        <taxon>Tracheophyta</taxon>
        <taxon>Polypodiopsida</taxon>
        <taxon>Polypodiidae</taxon>
        <taxon>Polypodiales</taxon>
        <taxon>Pteridineae</taxon>
        <taxon>Pteridaceae</taxon>
        <taxon>Parkerioideae</taxon>
        <taxon>Ceratopteris</taxon>
    </lineage>
</organism>